<dbReference type="EMBL" id="JBBPBK010000010">
    <property type="protein sequence ID" value="KAK9276972.1"/>
    <property type="molecule type" value="Genomic_DNA"/>
</dbReference>
<organism evidence="2 4">
    <name type="scientific">Liquidambar formosana</name>
    <name type="common">Formosan gum</name>
    <dbReference type="NCBI Taxonomy" id="63359"/>
    <lineage>
        <taxon>Eukaryota</taxon>
        <taxon>Viridiplantae</taxon>
        <taxon>Streptophyta</taxon>
        <taxon>Embryophyta</taxon>
        <taxon>Tracheophyta</taxon>
        <taxon>Spermatophyta</taxon>
        <taxon>Magnoliopsida</taxon>
        <taxon>eudicotyledons</taxon>
        <taxon>Gunneridae</taxon>
        <taxon>Pentapetalae</taxon>
        <taxon>Saxifragales</taxon>
        <taxon>Altingiaceae</taxon>
        <taxon>Liquidambar</taxon>
    </lineage>
</organism>
<dbReference type="InterPro" id="IPR035892">
    <property type="entry name" value="C2_domain_sf"/>
</dbReference>
<dbReference type="SMART" id="SM00239">
    <property type="entry name" value="C2"/>
    <property type="match status" value="1"/>
</dbReference>
<dbReference type="Proteomes" id="UP001415857">
    <property type="component" value="Unassembled WGS sequence"/>
</dbReference>
<gene>
    <name evidence="2" type="ORF">L1049_006511</name>
    <name evidence="3" type="ORF">L1049_007107</name>
</gene>
<dbReference type="InterPro" id="IPR000008">
    <property type="entry name" value="C2_dom"/>
</dbReference>
<dbReference type="Pfam" id="PF00168">
    <property type="entry name" value="C2"/>
    <property type="match status" value="1"/>
</dbReference>
<dbReference type="SUPFAM" id="SSF49562">
    <property type="entry name" value="C2 domain (Calcium/lipid-binding domain, CaLB)"/>
    <property type="match status" value="1"/>
</dbReference>
<protein>
    <recommendedName>
        <fullName evidence="1">C2 domain-containing protein</fullName>
    </recommendedName>
</protein>
<sequence length="178" mass="19522">MEITVISAQGLCTSSSSSLFSHRLRPFITLTTVPPTAYEPTNGDKHGHVYQTRVDDEGGVNPTWGDKFHLPLDATFFSHRYSSIYLQLYTKRLLAGKTQLGWCQIPAADILDGFQPVGSLHHLSYRLRARDGSRGHGVVNVAVRLETQVPVCSDSGLTQSPEKGECKTVIGIPVTVSR</sequence>
<dbReference type="CDD" id="cd04051">
    <property type="entry name" value="C2_SRC2_like"/>
    <property type="match status" value="1"/>
</dbReference>
<accession>A0AAP0RFP2</accession>
<dbReference type="Gene3D" id="2.60.40.150">
    <property type="entry name" value="C2 domain"/>
    <property type="match status" value="1"/>
</dbReference>
<dbReference type="PROSITE" id="PS50004">
    <property type="entry name" value="C2"/>
    <property type="match status" value="1"/>
</dbReference>
<keyword evidence="4" id="KW-1185">Reference proteome</keyword>
<dbReference type="AlphaFoldDB" id="A0AAP0RFP2"/>
<dbReference type="InterPro" id="IPR044750">
    <property type="entry name" value="C2_SRC2/BAP"/>
</dbReference>
<reference evidence="2" key="2">
    <citation type="submission" date="2024-04" db="EMBL/GenBank/DDBJ databases">
        <authorList>
            <person name="Xu W."/>
            <person name="Ren C."/>
        </authorList>
    </citation>
    <scope>NUCLEOTIDE SEQUENCE</scope>
    <source>
        <strain evidence="2">Hangzhou</strain>
        <tissue evidence="2">Leaves</tissue>
    </source>
</reference>
<comment type="caution">
    <text evidence="2">The sequence shown here is derived from an EMBL/GenBank/DDBJ whole genome shotgun (WGS) entry which is preliminary data.</text>
</comment>
<evidence type="ECO:0000313" key="2">
    <source>
        <dbReference type="EMBL" id="KAK9276972.1"/>
    </source>
</evidence>
<proteinExistence type="predicted"/>
<dbReference type="PANTHER" id="PTHR32246:SF66">
    <property type="entry name" value="C2 DOMAIN-CONTAINING PROTEIN"/>
    <property type="match status" value="1"/>
</dbReference>
<dbReference type="EMBL" id="JBBPBK010000010">
    <property type="protein sequence ID" value="KAK9277562.1"/>
    <property type="molecule type" value="Genomic_DNA"/>
</dbReference>
<dbReference type="GO" id="GO:0006952">
    <property type="term" value="P:defense response"/>
    <property type="evidence" value="ECO:0007669"/>
    <property type="project" value="InterPro"/>
</dbReference>
<evidence type="ECO:0000259" key="1">
    <source>
        <dbReference type="PROSITE" id="PS50004"/>
    </source>
</evidence>
<name>A0AAP0RFP2_LIQFO</name>
<feature type="domain" description="C2" evidence="1">
    <location>
        <begin position="1"/>
        <end position="121"/>
    </location>
</feature>
<evidence type="ECO:0000313" key="4">
    <source>
        <dbReference type="Proteomes" id="UP001415857"/>
    </source>
</evidence>
<reference evidence="2 4" key="1">
    <citation type="journal article" date="2024" name="Plant J.">
        <title>Genome sequences and population genomics reveal climatic adaptation and genomic divergence between two closely related sweetgum species.</title>
        <authorList>
            <person name="Xu W.Q."/>
            <person name="Ren C.Q."/>
            <person name="Zhang X.Y."/>
            <person name="Comes H.P."/>
            <person name="Liu X.H."/>
            <person name="Li Y.G."/>
            <person name="Kettle C.J."/>
            <person name="Jalonen R."/>
            <person name="Gaisberger H."/>
            <person name="Ma Y.Z."/>
            <person name="Qiu Y.X."/>
        </authorList>
    </citation>
    <scope>NUCLEOTIDE SEQUENCE [LARGE SCALE GENOMIC DNA]</scope>
    <source>
        <strain evidence="2">Hangzhou</strain>
    </source>
</reference>
<dbReference type="PANTHER" id="PTHR32246">
    <property type="entry name" value="INGRESSION PROTEIN FIC1"/>
    <property type="match status" value="1"/>
</dbReference>
<evidence type="ECO:0000313" key="3">
    <source>
        <dbReference type="EMBL" id="KAK9277562.1"/>
    </source>
</evidence>